<name>A0A1M7R409_9ACTN</name>
<dbReference type="Proteomes" id="UP000184440">
    <property type="component" value="Unassembled WGS sequence"/>
</dbReference>
<protein>
    <submittedName>
        <fullName evidence="2">PucR C-terminal helix-turn-helix domain-containing protein</fullName>
    </submittedName>
</protein>
<keyword evidence="3" id="KW-1185">Reference proteome</keyword>
<dbReference type="InterPro" id="IPR051448">
    <property type="entry name" value="CdaR-like_regulators"/>
</dbReference>
<dbReference type="OrthoDB" id="5051269at2"/>
<dbReference type="Pfam" id="PF13556">
    <property type="entry name" value="HTH_30"/>
    <property type="match status" value="1"/>
</dbReference>
<dbReference type="RefSeq" id="WP_073259687.1">
    <property type="nucleotide sequence ID" value="NZ_FRCS01000006.1"/>
</dbReference>
<sequence length="342" mass="36234">MRELTVRLDALDPEAGAALRVVTYFDDLLAHGAGIQSIVRGAAMLTAGPVALVDHVRQVHIRVDADGRTGRPAESPDPRWPHISVGSGDAVLWLERSGSPRPIDAIVLERAAAVAATVLDRTRGSGRRRPHDPASIEVLLDAEAAPDTRAMAAQRLGMAAWKRARAAAFADGGARIYGESEDVPSERESSPPSTVRAGIGPLVAVDDLPASWAQARLALRLTAAGTPADPGPRIVHAEEAGGLLVLARTVGPGTPEIEDVAALERAARTAPWILATLEAVSASSSLRGAATRLRLHHSTLQKRITHAERLLGWSLTDAHGGLRLQLALVLRRLHRIPLDPCP</sequence>
<dbReference type="PANTHER" id="PTHR33744">
    <property type="entry name" value="CARBOHYDRATE DIACID REGULATOR"/>
    <property type="match status" value="1"/>
</dbReference>
<dbReference type="PANTHER" id="PTHR33744:SF1">
    <property type="entry name" value="DNA-BINDING TRANSCRIPTIONAL ACTIVATOR ADER"/>
    <property type="match status" value="1"/>
</dbReference>
<dbReference type="EMBL" id="FRCS01000006">
    <property type="protein sequence ID" value="SHN39699.1"/>
    <property type="molecule type" value="Genomic_DNA"/>
</dbReference>
<dbReference type="STRING" id="134849.SAMN05443668_106340"/>
<gene>
    <name evidence="2" type="ORF">SAMN05443668_106340</name>
</gene>
<accession>A0A1M7R409</accession>
<reference evidence="2 3" key="1">
    <citation type="submission" date="2016-11" db="EMBL/GenBank/DDBJ databases">
        <authorList>
            <person name="Jaros S."/>
            <person name="Januszkiewicz K."/>
            <person name="Wedrychowicz H."/>
        </authorList>
    </citation>
    <scope>NUCLEOTIDE SEQUENCE [LARGE SCALE GENOMIC DNA]</scope>
    <source>
        <strain evidence="2 3">DSM 46144</strain>
    </source>
</reference>
<dbReference type="InterPro" id="IPR042070">
    <property type="entry name" value="PucR_C-HTH_sf"/>
</dbReference>
<evidence type="ECO:0000259" key="1">
    <source>
        <dbReference type="Pfam" id="PF13556"/>
    </source>
</evidence>
<dbReference type="AlphaFoldDB" id="A0A1M7R409"/>
<evidence type="ECO:0000313" key="2">
    <source>
        <dbReference type="EMBL" id="SHN39699.1"/>
    </source>
</evidence>
<feature type="domain" description="PucR C-terminal helix-turn-helix" evidence="1">
    <location>
        <begin position="274"/>
        <end position="329"/>
    </location>
</feature>
<dbReference type="InterPro" id="IPR025736">
    <property type="entry name" value="PucR_C-HTH_dom"/>
</dbReference>
<dbReference type="Gene3D" id="1.10.10.2840">
    <property type="entry name" value="PucR C-terminal helix-turn-helix domain"/>
    <property type="match status" value="1"/>
</dbReference>
<proteinExistence type="predicted"/>
<evidence type="ECO:0000313" key="3">
    <source>
        <dbReference type="Proteomes" id="UP000184440"/>
    </source>
</evidence>
<organism evidence="2 3">
    <name type="scientific">Cryptosporangium aurantiacum</name>
    <dbReference type="NCBI Taxonomy" id="134849"/>
    <lineage>
        <taxon>Bacteria</taxon>
        <taxon>Bacillati</taxon>
        <taxon>Actinomycetota</taxon>
        <taxon>Actinomycetes</taxon>
        <taxon>Cryptosporangiales</taxon>
        <taxon>Cryptosporangiaceae</taxon>
        <taxon>Cryptosporangium</taxon>
    </lineage>
</organism>